<dbReference type="EMBL" id="PDNB01000010">
    <property type="protein sequence ID" value="PGH17500.1"/>
    <property type="molecule type" value="Genomic_DNA"/>
</dbReference>
<evidence type="ECO:0000256" key="1">
    <source>
        <dbReference type="SAM" id="MobiDB-lite"/>
    </source>
</evidence>
<feature type="signal peptide" evidence="2">
    <location>
        <begin position="1"/>
        <end position="20"/>
    </location>
</feature>
<keyword evidence="2" id="KW-0732">Signal</keyword>
<evidence type="ECO:0000313" key="4">
    <source>
        <dbReference type="Proteomes" id="UP000223968"/>
    </source>
</evidence>
<name>A0A2B7Y8H3_9EURO</name>
<dbReference type="AlphaFoldDB" id="A0A2B7Y8H3"/>
<evidence type="ECO:0000313" key="3">
    <source>
        <dbReference type="EMBL" id="PGH17500.1"/>
    </source>
</evidence>
<feature type="region of interest" description="Disordered" evidence="1">
    <location>
        <begin position="79"/>
        <end position="103"/>
    </location>
</feature>
<keyword evidence="4" id="KW-1185">Reference proteome</keyword>
<comment type="caution">
    <text evidence="3">The sequence shown here is derived from an EMBL/GenBank/DDBJ whole genome shotgun (WGS) entry which is preliminary data.</text>
</comment>
<proteinExistence type="predicted"/>
<reference evidence="3 4" key="1">
    <citation type="submission" date="2017-10" db="EMBL/GenBank/DDBJ databases">
        <title>Comparative genomics in systemic dimorphic fungi from Ajellomycetaceae.</title>
        <authorList>
            <person name="Munoz J.F."/>
            <person name="Mcewen J.G."/>
            <person name="Clay O.K."/>
            <person name="Cuomo C.A."/>
        </authorList>
    </citation>
    <scope>NUCLEOTIDE SEQUENCE [LARGE SCALE GENOMIC DNA]</scope>
    <source>
        <strain evidence="3 4">UAMH5409</strain>
    </source>
</reference>
<feature type="chain" id="PRO_5013219615" evidence="2">
    <location>
        <begin position="21"/>
        <end position="103"/>
    </location>
</feature>
<dbReference type="Proteomes" id="UP000223968">
    <property type="component" value="Unassembled WGS sequence"/>
</dbReference>
<evidence type="ECO:0000256" key="2">
    <source>
        <dbReference type="SAM" id="SignalP"/>
    </source>
</evidence>
<organism evidence="3 4">
    <name type="scientific">Helicocarpus griseus UAMH5409</name>
    <dbReference type="NCBI Taxonomy" id="1447875"/>
    <lineage>
        <taxon>Eukaryota</taxon>
        <taxon>Fungi</taxon>
        <taxon>Dikarya</taxon>
        <taxon>Ascomycota</taxon>
        <taxon>Pezizomycotina</taxon>
        <taxon>Eurotiomycetes</taxon>
        <taxon>Eurotiomycetidae</taxon>
        <taxon>Onygenales</taxon>
        <taxon>Ajellomycetaceae</taxon>
        <taxon>Helicocarpus</taxon>
    </lineage>
</organism>
<accession>A0A2B7Y8H3</accession>
<protein>
    <submittedName>
        <fullName evidence="3">Uncharacterized protein</fullName>
    </submittedName>
</protein>
<gene>
    <name evidence="3" type="ORF">AJ79_01100</name>
</gene>
<sequence>MKLTSSFAWAGLALAGTVLAAPIIPNDKALSTRLDRYELCKGGFDADICDPDNQLTGESEEQPQAKKFLSMRQDETCDQNPFQLGCPSVARRDNDEAAGMGVN</sequence>